<dbReference type="AlphaFoldDB" id="A0A931BJ59"/>
<evidence type="ECO:0000313" key="2">
    <source>
        <dbReference type="EMBL" id="MBF9143252.1"/>
    </source>
</evidence>
<gene>
    <name evidence="2" type="ORF">I2I01_16515</name>
</gene>
<dbReference type="Pfam" id="PF09346">
    <property type="entry name" value="SMI1_KNR4"/>
    <property type="match status" value="1"/>
</dbReference>
<dbReference type="InterPro" id="IPR018958">
    <property type="entry name" value="Knr4/Smi1-like_dom"/>
</dbReference>
<comment type="caution">
    <text evidence="2">The sequence shown here is derived from an EMBL/GenBank/DDBJ whole genome shotgun (WGS) entry which is preliminary data.</text>
</comment>
<dbReference type="Gene3D" id="3.40.1580.10">
    <property type="entry name" value="SMI1/KNR4-like"/>
    <property type="match status" value="1"/>
</dbReference>
<keyword evidence="3" id="KW-1185">Reference proteome</keyword>
<dbReference type="SUPFAM" id="SSF160631">
    <property type="entry name" value="SMI1/KNR4-like"/>
    <property type="match status" value="1"/>
</dbReference>
<accession>A0A931BJ59</accession>
<reference evidence="2 3" key="1">
    <citation type="submission" date="2020-11" db="EMBL/GenBank/DDBJ databases">
        <authorList>
            <person name="Kim M.K."/>
        </authorList>
    </citation>
    <scope>NUCLEOTIDE SEQUENCE [LARGE SCALE GENOMIC DNA]</scope>
    <source>
        <strain evidence="2 3">BT439</strain>
    </source>
</reference>
<feature type="domain" description="Knr4/Smi1-like" evidence="1">
    <location>
        <begin position="30"/>
        <end position="149"/>
    </location>
</feature>
<organism evidence="2 3">
    <name type="scientific">Hymenobacter properus</name>
    <dbReference type="NCBI Taxonomy" id="2791026"/>
    <lineage>
        <taxon>Bacteria</taxon>
        <taxon>Pseudomonadati</taxon>
        <taxon>Bacteroidota</taxon>
        <taxon>Cytophagia</taxon>
        <taxon>Cytophagales</taxon>
        <taxon>Hymenobacteraceae</taxon>
        <taxon>Hymenobacter</taxon>
    </lineage>
</organism>
<evidence type="ECO:0000259" key="1">
    <source>
        <dbReference type="SMART" id="SM00860"/>
    </source>
</evidence>
<dbReference type="RefSeq" id="WP_196287562.1">
    <property type="nucleotide sequence ID" value="NZ_JADQDP010000003.1"/>
</dbReference>
<sequence length="153" mass="17183">MNDFARQAAAIRHLIATRADAVDFAEFGDGTSEEWIQRAEARLGVAFPPSYCWWLRQYGSGTIYGDEVYSVYGLDFDTVSGGDVVHINELDRAREGLPPEHLMIMNDYLGQEYFLDLSRANAASEAPVYVSFGEETQLYAASFFDFLAKQLSE</sequence>
<evidence type="ECO:0000313" key="3">
    <source>
        <dbReference type="Proteomes" id="UP000645610"/>
    </source>
</evidence>
<proteinExistence type="predicted"/>
<dbReference type="SMART" id="SM00860">
    <property type="entry name" value="SMI1_KNR4"/>
    <property type="match status" value="1"/>
</dbReference>
<dbReference type="EMBL" id="JADQDP010000003">
    <property type="protein sequence ID" value="MBF9143252.1"/>
    <property type="molecule type" value="Genomic_DNA"/>
</dbReference>
<dbReference type="InterPro" id="IPR037883">
    <property type="entry name" value="Knr4/Smi1-like_sf"/>
</dbReference>
<dbReference type="Proteomes" id="UP000645610">
    <property type="component" value="Unassembled WGS sequence"/>
</dbReference>
<protein>
    <submittedName>
        <fullName evidence="2">SMI1/KNR4 family protein</fullName>
    </submittedName>
</protein>
<name>A0A931BJ59_9BACT</name>